<proteinExistence type="predicted"/>
<protein>
    <submittedName>
        <fullName evidence="3">Uncharacterized protein</fullName>
    </submittedName>
</protein>
<organism evidence="3 4">
    <name type="scientific">Coccomyxa subellipsoidea</name>
    <dbReference type="NCBI Taxonomy" id="248742"/>
    <lineage>
        <taxon>Eukaryota</taxon>
        <taxon>Viridiplantae</taxon>
        <taxon>Chlorophyta</taxon>
        <taxon>core chlorophytes</taxon>
        <taxon>Trebouxiophyceae</taxon>
        <taxon>Trebouxiophyceae incertae sedis</taxon>
        <taxon>Coccomyxaceae</taxon>
        <taxon>Coccomyxa</taxon>
    </lineage>
</organism>
<name>A0ABR2YDX4_9CHLO</name>
<evidence type="ECO:0000256" key="1">
    <source>
        <dbReference type="SAM" id="MobiDB-lite"/>
    </source>
</evidence>
<evidence type="ECO:0000256" key="2">
    <source>
        <dbReference type="SAM" id="Phobius"/>
    </source>
</evidence>
<accession>A0ABR2YDX4</accession>
<keyword evidence="2" id="KW-1133">Transmembrane helix</keyword>
<keyword evidence="2" id="KW-0812">Transmembrane</keyword>
<feature type="compositionally biased region" description="Low complexity" evidence="1">
    <location>
        <begin position="263"/>
        <end position="289"/>
    </location>
</feature>
<feature type="region of interest" description="Disordered" evidence="1">
    <location>
        <begin position="321"/>
        <end position="372"/>
    </location>
</feature>
<feature type="region of interest" description="Disordered" evidence="1">
    <location>
        <begin position="238"/>
        <end position="291"/>
    </location>
</feature>
<keyword evidence="2" id="KW-0472">Membrane</keyword>
<feature type="compositionally biased region" description="Basic and acidic residues" evidence="1">
    <location>
        <begin position="358"/>
        <end position="372"/>
    </location>
</feature>
<feature type="region of interest" description="Disordered" evidence="1">
    <location>
        <begin position="1"/>
        <end position="20"/>
    </location>
</feature>
<evidence type="ECO:0000313" key="4">
    <source>
        <dbReference type="Proteomes" id="UP001491310"/>
    </source>
</evidence>
<gene>
    <name evidence="3" type="ORF">WJX75_004519</name>
</gene>
<sequence>MVAAGEPFPTTDPVIPSPTPTPKNMLNAALYLQGPNVWPLTTDKLIVLVKALADTMTTIQASDVNVLNVAKAVATRRMLLQNAATDSAAVVQVQMTGTSENQTTLIAQELGTVVSNTNLQASLYQKGLELTRLKVLSTTTSVPLASSGTCSQGSINGICIGTSTAKISKTTIIILAVCLSGGVALLVLFFIVIMLWTARKRHLNQKKAEAAKATPKAMTPSAAYPYYETKPMQFRGVKIRAEPPPGSPYPAAYSPHAPHEPDQAPGPSSSSQQPSLRSAPPATSLAAPPEDVIVDGDSYMEYIEMGGRSAREQLRMKLPTFGAAPAAPRRTDSLLNEAITSPAAAPSKLEPTPEEPADENKAADEGKQPKHK</sequence>
<dbReference type="Proteomes" id="UP001491310">
    <property type="component" value="Unassembled WGS sequence"/>
</dbReference>
<keyword evidence="4" id="KW-1185">Reference proteome</keyword>
<dbReference type="EMBL" id="JALJOT010000014">
    <property type="protein sequence ID" value="KAK9903383.1"/>
    <property type="molecule type" value="Genomic_DNA"/>
</dbReference>
<feature type="transmembrane region" description="Helical" evidence="2">
    <location>
        <begin position="172"/>
        <end position="197"/>
    </location>
</feature>
<reference evidence="3 4" key="1">
    <citation type="journal article" date="2024" name="Nat. Commun.">
        <title>Phylogenomics reveals the evolutionary origins of lichenization in chlorophyte algae.</title>
        <authorList>
            <person name="Puginier C."/>
            <person name="Libourel C."/>
            <person name="Otte J."/>
            <person name="Skaloud P."/>
            <person name="Haon M."/>
            <person name="Grisel S."/>
            <person name="Petersen M."/>
            <person name="Berrin J.G."/>
            <person name="Delaux P.M."/>
            <person name="Dal Grande F."/>
            <person name="Keller J."/>
        </authorList>
    </citation>
    <scope>NUCLEOTIDE SEQUENCE [LARGE SCALE GENOMIC DNA]</scope>
    <source>
        <strain evidence="3 4">SAG 216-7</strain>
    </source>
</reference>
<evidence type="ECO:0000313" key="3">
    <source>
        <dbReference type="EMBL" id="KAK9903383.1"/>
    </source>
</evidence>
<comment type="caution">
    <text evidence="3">The sequence shown here is derived from an EMBL/GenBank/DDBJ whole genome shotgun (WGS) entry which is preliminary data.</text>
</comment>